<name>A0A9X0CYY7_9CNID</name>
<dbReference type="Proteomes" id="UP001163046">
    <property type="component" value="Unassembled WGS sequence"/>
</dbReference>
<evidence type="ECO:0000313" key="4">
    <source>
        <dbReference type="Proteomes" id="UP001163046"/>
    </source>
</evidence>
<dbReference type="AlphaFoldDB" id="A0A9X0CYY7"/>
<gene>
    <name evidence="3" type="ORF">OS493_021961</name>
</gene>
<keyword evidence="4" id="KW-1185">Reference proteome</keyword>
<feature type="compositionally biased region" description="Polar residues" evidence="1">
    <location>
        <begin position="327"/>
        <end position="336"/>
    </location>
</feature>
<dbReference type="Pfam" id="PF12770">
    <property type="entry name" value="CHAT"/>
    <property type="match status" value="1"/>
</dbReference>
<feature type="compositionally biased region" description="Polar residues" evidence="1">
    <location>
        <begin position="217"/>
        <end position="226"/>
    </location>
</feature>
<reference evidence="3" key="1">
    <citation type="submission" date="2023-01" db="EMBL/GenBank/DDBJ databases">
        <title>Genome assembly of the deep-sea coral Lophelia pertusa.</title>
        <authorList>
            <person name="Herrera S."/>
            <person name="Cordes E."/>
        </authorList>
    </citation>
    <scope>NUCLEOTIDE SEQUENCE</scope>
    <source>
        <strain evidence="3">USNM1676648</strain>
        <tissue evidence="3">Polyp</tissue>
    </source>
</reference>
<dbReference type="OrthoDB" id="5954753at2759"/>
<feature type="compositionally biased region" description="Polar residues" evidence="1">
    <location>
        <begin position="367"/>
        <end position="387"/>
    </location>
</feature>
<feature type="compositionally biased region" description="Polar residues" evidence="1">
    <location>
        <begin position="150"/>
        <end position="172"/>
    </location>
</feature>
<proteinExistence type="predicted"/>
<dbReference type="InterPro" id="IPR024983">
    <property type="entry name" value="CHAT_dom"/>
</dbReference>
<feature type="compositionally biased region" description="Polar residues" evidence="1">
    <location>
        <begin position="190"/>
        <end position="204"/>
    </location>
</feature>
<accession>A0A9X0CYY7</accession>
<sequence>MLQSEDVLNSLKGLEHMFASGCPTNTDDENNLSWDFPYKTKEKVTQDRITLQCDEVAPERESHGDVESGKSLNREPEEALIHEASSTALQSQIHTEVDKDLHILQLAHSEADITPLQCVNHTEVQKDESPETTTDETTLPGPLNDAMAEPSSTHSKPETANSVASSTSLQSAKHSEVEKDFVTVGCDVYESNSPDSLNDSTTEPSGAHSKHEPENIVASSTPLQSAKDSETEKNPVTTGWDVSDNISPGSLNDAMTDPLDTHSKIETANSVASNTPLQSAKHSEVEKNLVTASSSDVSEGTPPGPITDAMAEPPSGTHSKLKIADSAASSTPLQSAKHSEVDEDPLTTSCHVSQSTPPGPITDAMTEPSSTHAKLETGNSVASSTPLLSAKHSEVDEDPLTASCDVSEGTPPGPITHVVTELFGTHSKEQHDERQSDPELDPWRPMLSQLHEVLIKPIVKFLPTKDENPRVTFIPQGFLLKVPFAALQGDARDHYIMQDFVISTSPAIHFLELACASRESAEHTTPTLELSLLAVGNPIMPYEELPQLPSAEHEVRMINEIINSPDSEVLIGERAKKSDVIRAMPKHNILHFATHAIIDDTDSHGDFSMKGLIFLAKSGLECNGTLTAEEVRGMELNAELVVLSCCDTGLGKVTGDGVLGLSRAFMAAGAACVIVTLWKIDDKSASELMTSFYREYKASRDAAVALQKAMKILQSNEDTRSPRHWAAFSIVGRATGV</sequence>
<feature type="domain" description="CHAT" evidence="2">
    <location>
        <begin position="445"/>
        <end position="732"/>
    </location>
</feature>
<feature type="region of interest" description="Disordered" evidence="1">
    <location>
        <begin position="190"/>
        <end position="415"/>
    </location>
</feature>
<comment type="caution">
    <text evidence="3">The sequence shown here is derived from an EMBL/GenBank/DDBJ whole genome shotgun (WGS) entry which is preliminary data.</text>
</comment>
<evidence type="ECO:0000259" key="2">
    <source>
        <dbReference type="Pfam" id="PF12770"/>
    </source>
</evidence>
<protein>
    <recommendedName>
        <fullName evidence="2">CHAT domain-containing protein</fullName>
    </recommendedName>
</protein>
<evidence type="ECO:0000313" key="3">
    <source>
        <dbReference type="EMBL" id="KAJ7378659.1"/>
    </source>
</evidence>
<feature type="compositionally biased region" description="Polar residues" evidence="1">
    <location>
        <begin position="266"/>
        <end position="280"/>
    </location>
</feature>
<feature type="region of interest" description="Disordered" evidence="1">
    <location>
        <begin position="123"/>
        <end position="177"/>
    </location>
</feature>
<dbReference type="EMBL" id="MU826364">
    <property type="protein sequence ID" value="KAJ7378659.1"/>
    <property type="molecule type" value="Genomic_DNA"/>
</dbReference>
<organism evidence="3 4">
    <name type="scientific">Desmophyllum pertusum</name>
    <dbReference type="NCBI Taxonomy" id="174260"/>
    <lineage>
        <taxon>Eukaryota</taxon>
        <taxon>Metazoa</taxon>
        <taxon>Cnidaria</taxon>
        <taxon>Anthozoa</taxon>
        <taxon>Hexacorallia</taxon>
        <taxon>Scleractinia</taxon>
        <taxon>Caryophylliina</taxon>
        <taxon>Caryophylliidae</taxon>
        <taxon>Desmophyllum</taxon>
    </lineage>
</organism>
<dbReference type="PANTHER" id="PTHR10098:SF108">
    <property type="entry name" value="TETRATRICOPEPTIDE REPEAT PROTEIN 28"/>
    <property type="match status" value="1"/>
</dbReference>
<dbReference type="PANTHER" id="PTHR10098">
    <property type="entry name" value="RAPSYN-RELATED"/>
    <property type="match status" value="1"/>
</dbReference>
<evidence type="ECO:0000256" key="1">
    <source>
        <dbReference type="SAM" id="MobiDB-lite"/>
    </source>
</evidence>
<feature type="compositionally biased region" description="Polar residues" evidence="1">
    <location>
        <begin position="346"/>
        <end position="356"/>
    </location>
</feature>